<dbReference type="Pfam" id="PF00144">
    <property type="entry name" value="Beta-lactamase"/>
    <property type="match status" value="1"/>
</dbReference>
<dbReference type="GO" id="GO:0016787">
    <property type="term" value="F:hydrolase activity"/>
    <property type="evidence" value="ECO:0007669"/>
    <property type="project" value="UniProtKB-KW"/>
</dbReference>
<name>A0A926XX47_9BACT</name>
<evidence type="ECO:0000256" key="1">
    <source>
        <dbReference type="SAM" id="SignalP"/>
    </source>
</evidence>
<dbReference type="PANTHER" id="PTHR43283:SF3">
    <property type="entry name" value="BETA-LACTAMASE FAMILY PROTEIN (AFU_ORTHOLOGUE AFUA_5G07500)"/>
    <property type="match status" value="1"/>
</dbReference>
<comment type="caution">
    <text evidence="3">The sequence shown here is derived from an EMBL/GenBank/DDBJ whole genome shotgun (WGS) entry which is preliminary data.</text>
</comment>
<gene>
    <name evidence="3" type="ORF">IC229_17400</name>
</gene>
<evidence type="ECO:0000313" key="3">
    <source>
        <dbReference type="EMBL" id="MBD2702428.1"/>
    </source>
</evidence>
<dbReference type="Proteomes" id="UP000598820">
    <property type="component" value="Unassembled WGS sequence"/>
</dbReference>
<organism evidence="3 4">
    <name type="scientific">Spirosoma profusum</name>
    <dbReference type="NCBI Taxonomy" id="2771354"/>
    <lineage>
        <taxon>Bacteria</taxon>
        <taxon>Pseudomonadati</taxon>
        <taxon>Bacteroidota</taxon>
        <taxon>Cytophagia</taxon>
        <taxon>Cytophagales</taxon>
        <taxon>Cytophagaceae</taxon>
        <taxon>Spirosoma</taxon>
    </lineage>
</organism>
<sequence length="438" mass="48577">MIRYLIAQFILFLCIAYENTVQAQSNAKVLAEAAPAAGGFSADRLARLDASMQNWVRQKWVNGSVVLIARHGKIVFFKAHGYNDPDTKSPFDKTGIFRVASQTKALTSVAVMMLWEEGKFSLDDPVSKFIPTFSNQKVLATFNAKDTTYTTLPAKRPVTIRDLLTHTSGLGYPGIGTPSEIAIYAKSNMTGGVGVDVKGQTLADAMTRLGTLPLFFQPGEQWKYGLNMDLLGYLIEKWSGMNLEEFFLKRICQPLGMKDTYFNVPPEKASRLVNFFQGDSSGTIKKQASVFSGALNMNYPLQKHTYFSGGGGMSTTVYDYAVFLQMLLNGGEYNGVRLLARNTVRLMTMNQIGDLNPNIGDHAPENKFGFGFLVVSENGSKFTPSQAGTYSWGGVFSTSYWVDPKEDMLVLIYRNMWGPYVSNTDKAFRPLVYQAIND</sequence>
<dbReference type="InterPro" id="IPR050789">
    <property type="entry name" value="Diverse_Enzym_Activities"/>
</dbReference>
<feature type="signal peptide" evidence="1">
    <location>
        <begin position="1"/>
        <end position="23"/>
    </location>
</feature>
<protein>
    <submittedName>
        <fullName evidence="3">Serine hydrolase</fullName>
    </submittedName>
</protein>
<dbReference type="SUPFAM" id="SSF56601">
    <property type="entry name" value="beta-lactamase/transpeptidase-like"/>
    <property type="match status" value="1"/>
</dbReference>
<dbReference type="Gene3D" id="3.40.710.10">
    <property type="entry name" value="DD-peptidase/beta-lactamase superfamily"/>
    <property type="match status" value="1"/>
</dbReference>
<keyword evidence="3" id="KW-0378">Hydrolase</keyword>
<dbReference type="RefSeq" id="WP_190888270.1">
    <property type="nucleotide sequence ID" value="NZ_JACWZY010000014.1"/>
</dbReference>
<dbReference type="PANTHER" id="PTHR43283">
    <property type="entry name" value="BETA-LACTAMASE-RELATED"/>
    <property type="match status" value="1"/>
</dbReference>
<feature type="domain" description="Beta-lactamase-related" evidence="2">
    <location>
        <begin position="54"/>
        <end position="424"/>
    </location>
</feature>
<keyword evidence="1" id="KW-0732">Signal</keyword>
<reference evidence="3" key="1">
    <citation type="submission" date="2020-09" db="EMBL/GenBank/DDBJ databases">
        <authorList>
            <person name="Kim M.K."/>
        </authorList>
    </citation>
    <scope>NUCLEOTIDE SEQUENCE</scope>
    <source>
        <strain evidence="3">BT702</strain>
    </source>
</reference>
<dbReference type="InterPro" id="IPR012338">
    <property type="entry name" value="Beta-lactam/transpept-like"/>
</dbReference>
<keyword evidence="4" id="KW-1185">Reference proteome</keyword>
<dbReference type="InterPro" id="IPR001466">
    <property type="entry name" value="Beta-lactam-related"/>
</dbReference>
<evidence type="ECO:0000313" key="4">
    <source>
        <dbReference type="Proteomes" id="UP000598820"/>
    </source>
</evidence>
<evidence type="ECO:0000259" key="2">
    <source>
        <dbReference type="Pfam" id="PF00144"/>
    </source>
</evidence>
<proteinExistence type="predicted"/>
<dbReference type="AlphaFoldDB" id="A0A926XX47"/>
<accession>A0A926XX47</accession>
<dbReference type="EMBL" id="JACWZY010000014">
    <property type="protein sequence ID" value="MBD2702428.1"/>
    <property type="molecule type" value="Genomic_DNA"/>
</dbReference>
<feature type="chain" id="PRO_5037781171" evidence="1">
    <location>
        <begin position="24"/>
        <end position="438"/>
    </location>
</feature>